<organism evidence="1 2">
    <name type="scientific">Ruminococcus flavefaciens</name>
    <dbReference type="NCBI Taxonomy" id="1265"/>
    <lineage>
        <taxon>Bacteria</taxon>
        <taxon>Bacillati</taxon>
        <taxon>Bacillota</taxon>
        <taxon>Clostridia</taxon>
        <taxon>Eubacteriales</taxon>
        <taxon>Oscillospiraceae</taxon>
        <taxon>Ruminococcus</taxon>
    </lineage>
</organism>
<reference evidence="1 2" key="1">
    <citation type="submission" date="2018-05" db="EMBL/GenBank/DDBJ databases">
        <title>The Hungate 1000. A catalogue of reference genomes from the rumen microbiome.</title>
        <authorList>
            <person name="Kelly W."/>
        </authorList>
    </citation>
    <scope>NUCLEOTIDE SEQUENCE [LARGE SCALE GENOMIC DNA]</scope>
    <source>
        <strain evidence="1 2">SAb67</strain>
    </source>
</reference>
<protein>
    <submittedName>
        <fullName evidence="1">Uncharacterized protein</fullName>
    </submittedName>
</protein>
<dbReference type="RefSeq" id="WP_109726978.1">
    <property type="nucleotide sequence ID" value="NZ_QGDI01000008.1"/>
</dbReference>
<gene>
    <name evidence="1" type="ORF">IE37_02226</name>
</gene>
<dbReference type="EMBL" id="QGDI01000008">
    <property type="protein sequence ID" value="PWJ11961.1"/>
    <property type="molecule type" value="Genomic_DNA"/>
</dbReference>
<sequence>MEELNELDSTCGVSDDELTKRFIEAIRIDDEIRRIKGLPVSRYDYDKNMPYFEYPDGRRVYCE</sequence>
<comment type="caution">
    <text evidence="1">The sequence shown here is derived from an EMBL/GenBank/DDBJ whole genome shotgun (WGS) entry which is preliminary data.</text>
</comment>
<name>A0A315XX90_RUMFL</name>
<dbReference type="AlphaFoldDB" id="A0A315XX90"/>
<proteinExistence type="predicted"/>
<accession>A0A315XX90</accession>
<dbReference type="Proteomes" id="UP000245720">
    <property type="component" value="Unassembled WGS sequence"/>
</dbReference>
<evidence type="ECO:0000313" key="2">
    <source>
        <dbReference type="Proteomes" id="UP000245720"/>
    </source>
</evidence>
<evidence type="ECO:0000313" key="1">
    <source>
        <dbReference type="EMBL" id="PWJ11961.1"/>
    </source>
</evidence>